<proteinExistence type="predicted"/>
<gene>
    <name evidence="1" type="ORF">GPLA_1824</name>
</gene>
<keyword evidence="2" id="KW-1185">Reference proteome</keyword>
<comment type="caution">
    <text evidence="1">The sequence shown here is derived from an EMBL/GenBank/DDBJ whole genome shotgun (WGS) entry which is preliminary data.</text>
</comment>
<evidence type="ECO:0000313" key="1">
    <source>
        <dbReference type="EMBL" id="GAC32731.1"/>
    </source>
</evidence>
<protein>
    <submittedName>
        <fullName evidence="1">Uncharacterized protein</fullName>
    </submittedName>
</protein>
<accession>K6Z9A5</accession>
<sequence>MPAIPSAPPIAEITFSLWLVVLTENPKSSFSSLMVACNFIK</sequence>
<reference evidence="2" key="1">
    <citation type="journal article" date="2014" name="Environ. Microbiol.">
        <title>Comparative genomics of the marine bacterial genus Glaciecola reveals the high degree of genomic diversity and genomic characteristic for cold adaptation.</title>
        <authorList>
            <person name="Qin Q.L."/>
            <person name="Xie B.B."/>
            <person name="Yu Y."/>
            <person name="Shu Y.L."/>
            <person name="Rong J.C."/>
            <person name="Zhang Y.J."/>
            <person name="Zhao D.L."/>
            <person name="Chen X.L."/>
            <person name="Zhang X.Y."/>
            <person name="Chen B."/>
            <person name="Zhou B.C."/>
            <person name="Zhang Y.Z."/>
        </authorList>
    </citation>
    <scope>NUCLEOTIDE SEQUENCE [LARGE SCALE GENOMIC DNA]</scope>
    <source>
        <strain evidence="2">LMG 21857</strain>
    </source>
</reference>
<organism evidence="1 2">
    <name type="scientific">Paraglaciecola polaris LMG 21857</name>
    <dbReference type="NCBI Taxonomy" id="1129793"/>
    <lineage>
        <taxon>Bacteria</taxon>
        <taxon>Pseudomonadati</taxon>
        <taxon>Pseudomonadota</taxon>
        <taxon>Gammaproteobacteria</taxon>
        <taxon>Alteromonadales</taxon>
        <taxon>Alteromonadaceae</taxon>
        <taxon>Paraglaciecola</taxon>
    </lineage>
</organism>
<evidence type="ECO:0000313" key="2">
    <source>
        <dbReference type="Proteomes" id="UP000006322"/>
    </source>
</evidence>
<dbReference type="Proteomes" id="UP000006322">
    <property type="component" value="Unassembled WGS sequence"/>
</dbReference>
<name>K6Z9A5_9ALTE</name>
<dbReference type="EMBL" id="BAER01000044">
    <property type="protein sequence ID" value="GAC32731.1"/>
    <property type="molecule type" value="Genomic_DNA"/>
</dbReference>
<dbReference type="AlphaFoldDB" id="K6Z9A5"/>